<evidence type="ECO:0000313" key="4">
    <source>
        <dbReference type="EMBL" id="PPK84517.1"/>
    </source>
</evidence>
<dbReference type="EMBL" id="PTJC01000007">
    <property type="protein sequence ID" value="PPK84517.1"/>
    <property type="molecule type" value="Genomic_DNA"/>
</dbReference>
<sequence length="334" mass="37391">MAKLFTDQRPLRWGIIGCGDVTEVKSGPPYQLTRGFELAAVMRRDEAKLHDYARRHGVPKTYTDADALINDPEIDAVYIATPPDSHREYALRVAAAGKPCCIEKPLAPSYADSRAIVDAFAGRDLPLFVAYYRRTLPRFERVREWLQSGAIGMVRHIDWQLCKPPSALDRAGKENWRTESRVAPGGYFDDLASHGLDLFVHYLGEIKDVRGFSLNQQGLYTARDAFTACWLHKSGVTGAGSWNFGTQERVDRVAIFGSEGTIRFSLFDDNPVELRTATTEEALHVDHPEHVQRPHVEAMARHLFEEGYVHPSSGRSALHTSWVMDQILGGANVS</sequence>
<dbReference type="PANTHER" id="PTHR43818">
    <property type="entry name" value="BCDNA.GH03377"/>
    <property type="match status" value="1"/>
</dbReference>
<dbReference type="PANTHER" id="PTHR43818:SF11">
    <property type="entry name" value="BCDNA.GH03377"/>
    <property type="match status" value="1"/>
</dbReference>
<dbReference type="InterPro" id="IPR036291">
    <property type="entry name" value="NAD(P)-bd_dom_sf"/>
</dbReference>
<dbReference type="Pfam" id="PF01408">
    <property type="entry name" value="GFO_IDH_MocA"/>
    <property type="match status" value="1"/>
</dbReference>
<dbReference type="RefSeq" id="WP_104421534.1">
    <property type="nucleotide sequence ID" value="NZ_PTJC01000007.1"/>
</dbReference>
<dbReference type="InterPro" id="IPR050463">
    <property type="entry name" value="Gfo/Idh/MocA_oxidrdct_glycsds"/>
</dbReference>
<dbReference type="Pfam" id="PF22725">
    <property type="entry name" value="GFO_IDH_MocA_C3"/>
    <property type="match status" value="1"/>
</dbReference>
<feature type="domain" description="GFO/IDH/MocA-like oxidoreductase" evidence="3">
    <location>
        <begin position="139"/>
        <end position="263"/>
    </location>
</feature>
<keyword evidence="1" id="KW-0560">Oxidoreductase</keyword>
<dbReference type="InterPro" id="IPR055170">
    <property type="entry name" value="GFO_IDH_MocA-like_dom"/>
</dbReference>
<comment type="caution">
    <text evidence="4">The sequence shown here is derived from an EMBL/GenBank/DDBJ whole genome shotgun (WGS) entry which is preliminary data.</text>
</comment>
<evidence type="ECO:0000259" key="2">
    <source>
        <dbReference type="Pfam" id="PF01408"/>
    </source>
</evidence>
<evidence type="ECO:0000259" key="3">
    <source>
        <dbReference type="Pfam" id="PF22725"/>
    </source>
</evidence>
<protein>
    <submittedName>
        <fullName evidence="4">Putative dehydrogenase</fullName>
    </submittedName>
</protein>
<name>A0A2S6I0M0_9BACT</name>
<evidence type="ECO:0000313" key="5">
    <source>
        <dbReference type="Proteomes" id="UP000237662"/>
    </source>
</evidence>
<dbReference type="Gene3D" id="3.40.50.720">
    <property type="entry name" value="NAD(P)-binding Rossmann-like Domain"/>
    <property type="match status" value="1"/>
</dbReference>
<feature type="domain" description="Gfo/Idh/MocA-like oxidoreductase N-terminal" evidence="2">
    <location>
        <begin position="11"/>
        <end position="131"/>
    </location>
</feature>
<evidence type="ECO:0000256" key="1">
    <source>
        <dbReference type="ARBA" id="ARBA00023002"/>
    </source>
</evidence>
<organism evidence="4 5">
    <name type="scientific">Neolewinella xylanilytica</name>
    <dbReference type="NCBI Taxonomy" id="1514080"/>
    <lineage>
        <taxon>Bacteria</taxon>
        <taxon>Pseudomonadati</taxon>
        <taxon>Bacteroidota</taxon>
        <taxon>Saprospiria</taxon>
        <taxon>Saprospirales</taxon>
        <taxon>Lewinellaceae</taxon>
        <taxon>Neolewinella</taxon>
    </lineage>
</organism>
<dbReference type="Gene3D" id="3.30.360.10">
    <property type="entry name" value="Dihydrodipicolinate Reductase, domain 2"/>
    <property type="match status" value="1"/>
</dbReference>
<dbReference type="GO" id="GO:0000166">
    <property type="term" value="F:nucleotide binding"/>
    <property type="evidence" value="ECO:0007669"/>
    <property type="project" value="InterPro"/>
</dbReference>
<dbReference type="AlphaFoldDB" id="A0A2S6I0M0"/>
<dbReference type="InterPro" id="IPR000683">
    <property type="entry name" value="Gfo/Idh/MocA-like_OxRdtase_N"/>
</dbReference>
<dbReference type="Proteomes" id="UP000237662">
    <property type="component" value="Unassembled WGS sequence"/>
</dbReference>
<dbReference type="SUPFAM" id="SSF51735">
    <property type="entry name" value="NAD(P)-binding Rossmann-fold domains"/>
    <property type="match status" value="1"/>
</dbReference>
<keyword evidence="5" id="KW-1185">Reference proteome</keyword>
<dbReference type="SUPFAM" id="SSF55347">
    <property type="entry name" value="Glyceraldehyde-3-phosphate dehydrogenase-like, C-terminal domain"/>
    <property type="match status" value="1"/>
</dbReference>
<dbReference type="GO" id="GO:0016491">
    <property type="term" value="F:oxidoreductase activity"/>
    <property type="evidence" value="ECO:0007669"/>
    <property type="project" value="UniProtKB-KW"/>
</dbReference>
<accession>A0A2S6I0M0</accession>
<dbReference type="OrthoDB" id="9795543at2"/>
<proteinExistence type="predicted"/>
<reference evidence="4 5" key="1">
    <citation type="submission" date="2018-02" db="EMBL/GenBank/DDBJ databases">
        <title>Genomic Encyclopedia of Archaeal and Bacterial Type Strains, Phase II (KMG-II): from individual species to whole genera.</title>
        <authorList>
            <person name="Goeker M."/>
        </authorList>
    </citation>
    <scope>NUCLEOTIDE SEQUENCE [LARGE SCALE GENOMIC DNA]</scope>
    <source>
        <strain evidence="4 5">DSM 29526</strain>
    </source>
</reference>
<gene>
    <name evidence="4" type="ORF">CLV84_3677</name>
</gene>